<reference evidence="1" key="2">
    <citation type="journal article" date="2015" name="Fish Shellfish Immunol.">
        <title>Early steps in the European eel (Anguilla anguilla)-Vibrio vulnificus interaction in the gills: Role of the RtxA13 toxin.</title>
        <authorList>
            <person name="Callol A."/>
            <person name="Pajuelo D."/>
            <person name="Ebbesson L."/>
            <person name="Teles M."/>
            <person name="MacKenzie S."/>
            <person name="Amaro C."/>
        </authorList>
    </citation>
    <scope>NUCLEOTIDE SEQUENCE</scope>
</reference>
<dbReference type="EMBL" id="GBXM01043074">
    <property type="protein sequence ID" value="JAH65503.1"/>
    <property type="molecule type" value="Transcribed_RNA"/>
</dbReference>
<reference evidence="1" key="1">
    <citation type="submission" date="2014-11" db="EMBL/GenBank/DDBJ databases">
        <authorList>
            <person name="Amaro Gonzalez C."/>
        </authorList>
    </citation>
    <scope>NUCLEOTIDE SEQUENCE</scope>
</reference>
<dbReference type="AlphaFoldDB" id="A0A0E9UKK5"/>
<organism evidence="1">
    <name type="scientific">Anguilla anguilla</name>
    <name type="common">European freshwater eel</name>
    <name type="synonym">Muraena anguilla</name>
    <dbReference type="NCBI Taxonomy" id="7936"/>
    <lineage>
        <taxon>Eukaryota</taxon>
        <taxon>Metazoa</taxon>
        <taxon>Chordata</taxon>
        <taxon>Craniata</taxon>
        <taxon>Vertebrata</taxon>
        <taxon>Euteleostomi</taxon>
        <taxon>Actinopterygii</taxon>
        <taxon>Neopterygii</taxon>
        <taxon>Teleostei</taxon>
        <taxon>Anguilliformes</taxon>
        <taxon>Anguillidae</taxon>
        <taxon>Anguilla</taxon>
    </lineage>
</organism>
<accession>A0A0E9UKK5</accession>
<evidence type="ECO:0000313" key="1">
    <source>
        <dbReference type="EMBL" id="JAH65503.1"/>
    </source>
</evidence>
<protein>
    <submittedName>
        <fullName evidence="1">Uncharacterized protein</fullName>
    </submittedName>
</protein>
<sequence length="44" mass="5080">MLPGFTAFLAAFWRTSFEKMQPGVSYFLLCCQCACWKAKLQLSR</sequence>
<name>A0A0E9UKK5_ANGAN</name>
<proteinExistence type="predicted"/>